<proteinExistence type="predicted"/>
<gene>
    <name evidence="2" type="ORF">K489DRAFT_102845</name>
</gene>
<dbReference type="RefSeq" id="XP_033463002.1">
    <property type="nucleotide sequence ID" value="XM_033598844.1"/>
</dbReference>
<dbReference type="AlphaFoldDB" id="A0A6J3MD75"/>
<name>A0A6J3MD75_9PEZI</name>
<dbReference type="Proteomes" id="UP000504637">
    <property type="component" value="Unplaced"/>
</dbReference>
<reference evidence="2" key="3">
    <citation type="submission" date="2025-08" db="UniProtKB">
        <authorList>
            <consortium name="RefSeq"/>
        </authorList>
    </citation>
    <scope>IDENTIFICATION</scope>
    <source>
        <strain evidence="2">CBS 342.82</strain>
    </source>
</reference>
<reference evidence="2" key="1">
    <citation type="submission" date="2020-01" db="EMBL/GenBank/DDBJ databases">
        <authorList>
            <consortium name="DOE Joint Genome Institute"/>
            <person name="Haridas S."/>
            <person name="Albert R."/>
            <person name="Binder M."/>
            <person name="Bloem J."/>
            <person name="Labutti K."/>
            <person name="Salamov A."/>
            <person name="Andreopoulos B."/>
            <person name="Baker S.E."/>
            <person name="Barry K."/>
            <person name="Bills G."/>
            <person name="Bluhm B.H."/>
            <person name="Cannon C."/>
            <person name="Castanera R."/>
            <person name="Culley D.E."/>
            <person name="Daum C."/>
            <person name="Ezra D."/>
            <person name="Gonzalez J.B."/>
            <person name="Henrissat B."/>
            <person name="Kuo A."/>
            <person name="Liang C."/>
            <person name="Lipzen A."/>
            <person name="Lutzoni F."/>
            <person name="Magnuson J."/>
            <person name="Mondo S."/>
            <person name="Nolan M."/>
            <person name="Ohm R."/>
            <person name="Pangilinan J."/>
            <person name="Park H.-J."/>
            <person name="Ramirez L."/>
            <person name="Alfaro M."/>
            <person name="Sun H."/>
            <person name="Tritt A."/>
            <person name="Yoshinaga Y."/>
            <person name="Zwiers L.-H."/>
            <person name="Turgeon B.G."/>
            <person name="Goodwin S.B."/>
            <person name="Spatafora J.W."/>
            <person name="Crous P.W."/>
            <person name="Grigoriev I.V."/>
        </authorList>
    </citation>
    <scope>NUCLEOTIDE SEQUENCE</scope>
    <source>
        <strain evidence="2">CBS 342.82</strain>
    </source>
</reference>
<keyword evidence="1" id="KW-1185">Reference proteome</keyword>
<protein>
    <submittedName>
        <fullName evidence="2">Uncharacterized protein</fullName>
    </submittedName>
</protein>
<dbReference type="GeneID" id="54356643"/>
<evidence type="ECO:0000313" key="1">
    <source>
        <dbReference type="Proteomes" id="UP000504637"/>
    </source>
</evidence>
<sequence>MSSPVSSCLSFLVLFSVSLYHTVLDSIIMSVFFSSSFVCMKLLLPLPSSHGSSLNSSSLWFRGYSLRAESIDPRASINFVDCCSFLFLSSIVLQVLGAIHEVRPVLVQYSSILQRRATVYCWLLLQLLGL</sequence>
<evidence type="ECO:0000313" key="2">
    <source>
        <dbReference type="RefSeq" id="XP_033463002.1"/>
    </source>
</evidence>
<organism evidence="2">
    <name type="scientific">Dissoconium aciculare CBS 342.82</name>
    <dbReference type="NCBI Taxonomy" id="1314786"/>
    <lineage>
        <taxon>Eukaryota</taxon>
        <taxon>Fungi</taxon>
        <taxon>Dikarya</taxon>
        <taxon>Ascomycota</taxon>
        <taxon>Pezizomycotina</taxon>
        <taxon>Dothideomycetes</taxon>
        <taxon>Dothideomycetidae</taxon>
        <taxon>Mycosphaerellales</taxon>
        <taxon>Dissoconiaceae</taxon>
        <taxon>Dissoconium</taxon>
    </lineage>
</organism>
<reference evidence="2" key="2">
    <citation type="submission" date="2020-04" db="EMBL/GenBank/DDBJ databases">
        <authorList>
            <consortium name="NCBI Genome Project"/>
        </authorList>
    </citation>
    <scope>NUCLEOTIDE SEQUENCE</scope>
    <source>
        <strain evidence="2">CBS 342.82</strain>
    </source>
</reference>
<accession>A0A6J3MD75</accession>